<feature type="compositionally biased region" description="Polar residues" evidence="1">
    <location>
        <begin position="603"/>
        <end position="617"/>
    </location>
</feature>
<organism evidence="3 4">
    <name type="scientific">Eimeria acervulina</name>
    <name type="common">Coccidian parasite</name>
    <dbReference type="NCBI Taxonomy" id="5801"/>
    <lineage>
        <taxon>Eukaryota</taxon>
        <taxon>Sar</taxon>
        <taxon>Alveolata</taxon>
        <taxon>Apicomplexa</taxon>
        <taxon>Conoidasida</taxon>
        <taxon>Coccidia</taxon>
        <taxon>Eucoccidiorida</taxon>
        <taxon>Eimeriorina</taxon>
        <taxon>Eimeriidae</taxon>
        <taxon>Eimeria</taxon>
    </lineage>
</organism>
<dbReference type="AlphaFoldDB" id="U6GJX0"/>
<accession>U6GJX0</accession>
<feature type="compositionally biased region" description="Basic and acidic residues" evidence="1">
    <location>
        <begin position="649"/>
        <end position="661"/>
    </location>
</feature>
<proteinExistence type="predicted"/>
<feature type="domain" description="BRCT" evidence="2">
    <location>
        <begin position="408"/>
        <end position="506"/>
    </location>
</feature>
<feature type="region of interest" description="Disordered" evidence="1">
    <location>
        <begin position="187"/>
        <end position="269"/>
    </location>
</feature>
<dbReference type="VEuPathDB" id="ToxoDB:EAH_00002040"/>
<sequence length="876" mass="94211">MKGSAETLLRRALAEGCVTVAELQGFGQMDYAGVARILKLDADLRETIVAVKLQEIGGDALLALQPTDFASTLSLTEPEQGERLEAFLSALKKVAADPNGCVQPQQAAATTADGAGIAAVTATKKRRGSEPEAGAAAAPVQRKAPVHPKGLHGPRVSGLKRPPPTAPAVERGAAAGAPVPLPATAAAPRAGVTQLQQQSAEPFPLQENQGSSLATDASKRQRQKKEKIQGKATSQTPRGEPQVKKQPRIKQQKLSEQQQPAAASLTKGKSHRRAKLMAWAASILALKGRFDSELRRQAACRTKRALLSTTGFTEGAGVQNELPALVRRLGSWDGVPAAFEWKPQYPEKITHLICSNELVRPTVKLYFALVNGAFILREEFLQEVRKQKVWPDPYQFQRPDFPSVEQRKSRWLLRGLPICIDGPYRPAGLSKQQLQSLVLAAGGVLGDDASATVRMLEDAEALRRRQARGLWGFQGDAGAQPVAISSQWLLDCVRSWQLLPRDQHVLNLSSPTPNNLDGNATEGAQKRRRKEAKTGISQSKKEKTGRGRKMPPDCIGESCGGSTHREGSKLRQEDIVTLQIQVEKPQEVLGRHPDEAASKENARSTASPTCRQQQEQADPSYAPPKALHRGAAGDVAQQAIKKRSSTKRLRNEEKSPHENVSRKKKMLASSPVAEKQDITERLHAADTFPERGGEVAAAAGDEAVVVPLGAAAESQQQSRLISKPTKGTPAGEAGCSDNEEGLAASPVVGDWEPPEVSPAVEERAAAEGESSSSANPVAEAAHCPQRDCPASTSQATAARDTLQLPEEHLDVTGLFEPDEADASGYNFDLKDHCSLGQKFEDIHTNGPANTQREAIGESHLNENLPGNNSEERMGHM</sequence>
<reference evidence="3" key="1">
    <citation type="submission" date="2013-10" db="EMBL/GenBank/DDBJ databases">
        <title>Genomic analysis of the causative agents of coccidiosis in chickens.</title>
        <authorList>
            <person name="Reid A.J."/>
            <person name="Blake D."/>
            <person name="Billington K."/>
            <person name="Browne H."/>
            <person name="Dunn M."/>
            <person name="Hung S."/>
            <person name="Kawahara F."/>
            <person name="Miranda-Saavedra D."/>
            <person name="Mourier T."/>
            <person name="Nagra H."/>
            <person name="Otto T.D."/>
            <person name="Rawlings N."/>
            <person name="Sanchez A."/>
            <person name="Sanders M."/>
            <person name="Subramaniam C."/>
            <person name="Tay Y."/>
            <person name="Dear P."/>
            <person name="Doerig C."/>
            <person name="Gruber A."/>
            <person name="Parkinson J."/>
            <person name="Shirley M."/>
            <person name="Wan K.L."/>
            <person name="Berriman M."/>
            <person name="Tomley F."/>
            <person name="Pain A."/>
        </authorList>
    </citation>
    <scope>NUCLEOTIDE SEQUENCE</scope>
    <source>
        <strain evidence="3">Houghton</strain>
    </source>
</reference>
<evidence type="ECO:0000256" key="1">
    <source>
        <dbReference type="SAM" id="MobiDB-lite"/>
    </source>
</evidence>
<evidence type="ECO:0000313" key="4">
    <source>
        <dbReference type="Proteomes" id="UP000018050"/>
    </source>
</evidence>
<feature type="compositionally biased region" description="Polar residues" evidence="1">
    <location>
        <begin position="252"/>
        <end position="261"/>
    </location>
</feature>
<dbReference type="RefSeq" id="XP_013250386.1">
    <property type="nucleotide sequence ID" value="XM_013394932.1"/>
</dbReference>
<dbReference type="SUPFAM" id="SSF52113">
    <property type="entry name" value="BRCT domain"/>
    <property type="match status" value="1"/>
</dbReference>
<feature type="compositionally biased region" description="Basic and acidic residues" evidence="1">
    <location>
        <begin position="584"/>
        <end position="602"/>
    </location>
</feature>
<evidence type="ECO:0000259" key="2">
    <source>
        <dbReference type="PROSITE" id="PS50172"/>
    </source>
</evidence>
<protein>
    <recommendedName>
        <fullName evidence="2">BRCT domain-containing protein</fullName>
    </recommendedName>
</protein>
<reference evidence="3" key="2">
    <citation type="submission" date="2013-10" db="EMBL/GenBank/DDBJ databases">
        <authorList>
            <person name="Aslett M."/>
        </authorList>
    </citation>
    <scope>NUCLEOTIDE SEQUENCE</scope>
    <source>
        <strain evidence="3">Houghton</strain>
    </source>
</reference>
<dbReference type="Proteomes" id="UP000018050">
    <property type="component" value="Unassembled WGS sequence"/>
</dbReference>
<name>U6GJX0_EIMAC</name>
<feature type="region of interest" description="Disordered" evidence="1">
    <location>
        <begin position="507"/>
        <end position="695"/>
    </location>
</feature>
<feature type="compositionally biased region" description="Polar residues" evidence="1">
    <location>
        <begin position="194"/>
        <end position="215"/>
    </location>
</feature>
<feature type="region of interest" description="Disordered" evidence="1">
    <location>
        <begin position="840"/>
        <end position="876"/>
    </location>
</feature>
<keyword evidence="4" id="KW-1185">Reference proteome</keyword>
<gene>
    <name evidence="3" type="ORF">EAH_00002040</name>
</gene>
<dbReference type="OrthoDB" id="2384350at2759"/>
<dbReference type="PROSITE" id="PS50172">
    <property type="entry name" value="BRCT"/>
    <property type="match status" value="1"/>
</dbReference>
<feature type="region of interest" description="Disordered" evidence="1">
    <location>
        <begin position="710"/>
        <end position="797"/>
    </location>
</feature>
<dbReference type="GeneID" id="25268274"/>
<feature type="compositionally biased region" description="Basic and acidic residues" evidence="1">
    <location>
        <begin position="674"/>
        <end position="693"/>
    </location>
</feature>
<dbReference type="OMA" id="AFEWKPQ"/>
<dbReference type="InterPro" id="IPR001357">
    <property type="entry name" value="BRCT_dom"/>
</dbReference>
<dbReference type="Gene3D" id="3.40.50.10190">
    <property type="entry name" value="BRCT domain"/>
    <property type="match status" value="2"/>
</dbReference>
<evidence type="ECO:0000313" key="3">
    <source>
        <dbReference type="EMBL" id="CDI79563.1"/>
    </source>
</evidence>
<feature type="compositionally biased region" description="Polar residues" evidence="1">
    <location>
        <begin position="507"/>
        <end position="518"/>
    </location>
</feature>
<feature type="region of interest" description="Disordered" evidence="1">
    <location>
        <begin position="122"/>
        <end position="170"/>
    </location>
</feature>
<dbReference type="InterPro" id="IPR036420">
    <property type="entry name" value="BRCT_dom_sf"/>
</dbReference>
<feature type="compositionally biased region" description="Basic and acidic residues" evidence="1">
    <location>
        <begin position="563"/>
        <end position="574"/>
    </location>
</feature>
<dbReference type="EMBL" id="HG671043">
    <property type="protein sequence ID" value="CDI79563.1"/>
    <property type="molecule type" value="Genomic_DNA"/>
</dbReference>